<gene>
    <name evidence="1" type="ORF">H0485_12600</name>
</gene>
<evidence type="ECO:0000313" key="2">
    <source>
        <dbReference type="Proteomes" id="UP001198571"/>
    </source>
</evidence>
<accession>A0ABS8CNQ7</accession>
<comment type="caution">
    <text evidence="1">The sequence shown here is derived from an EMBL/GenBank/DDBJ whole genome shotgun (WGS) entry which is preliminary data.</text>
</comment>
<dbReference type="EMBL" id="JACDXX010000011">
    <property type="protein sequence ID" value="MCB5410835.1"/>
    <property type="molecule type" value="Genomic_DNA"/>
</dbReference>
<sequence>MSRLLRLLREVAAEFTAARVVAQAAEQHRRPSRAALARLGIASADYARIRS</sequence>
<evidence type="ECO:0008006" key="3">
    <source>
        <dbReference type="Google" id="ProtNLM"/>
    </source>
</evidence>
<dbReference type="Proteomes" id="UP001198571">
    <property type="component" value="Unassembled WGS sequence"/>
</dbReference>
<dbReference type="RefSeq" id="WP_226936079.1">
    <property type="nucleotide sequence ID" value="NZ_JACDXX010000011.1"/>
</dbReference>
<reference evidence="1 2" key="1">
    <citation type="submission" date="2020-07" db="EMBL/GenBank/DDBJ databases">
        <title>Pseudogemmobacter sp. nov., isolated from poultry manure in Taiwan.</title>
        <authorList>
            <person name="Lin S.-Y."/>
            <person name="Tang Y.-S."/>
            <person name="Young C.-C."/>
        </authorList>
    </citation>
    <scope>NUCLEOTIDE SEQUENCE [LARGE SCALE GENOMIC DNA]</scope>
    <source>
        <strain evidence="1 2">CC-YST710</strain>
    </source>
</reference>
<proteinExistence type="predicted"/>
<organism evidence="1 2">
    <name type="scientific">Pseudogemmobacter faecipullorum</name>
    <dbReference type="NCBI Taxonomy" id="2755041"/>
    <lineage>
        <taxon>Bacteria</taxon>
        <taxon>Pseudomonadati</taxon>
        <taxon>Pseudomonadota</taxon>
        <taxon>Alphaproteobacteria</taxon>
        <taxon>Rhodobacterales</taxon>
        <taxon>Paracoccaceae</taxon>
        <taxon>Pseudogemmobacter</taxon>
    </lineage>
</organism>
<evidence type="ECO:0000313" key="1">
    <source>
        <dbReference type="EMBL" id="MCB5410835.1"/>
    </source>
</evidence>
<name>A0ABS8CNQ7_9RHOB</name>
<protein>
    <recommendedName>
        <fullName evidence="3">DUF1127 domain-containing protein</fullName>
    </recommendedName>
</protein>
<keyword evidence="2" id="KW-1185">Reference proteome</keyword>